<evidence type="ECO:0000256" key="1">
    <source>
        <dbReference type="SAM" id="SignalP"/>
    </source>
</evidence>
<keyword evidence="3" id="KW-1185">Reference proteome</keyword>
<dbReference type="SUPFAM" id="SSF81853">
    <property type="entry name" value="Family 10 polysaccharide lyase"/>
    <property type="match status" value="1"/>
</dbReference>
<dbReference type="NCBIfam" id="TIGR02474">
    <property type="entry name" value="pec_lyase"/>
    <property type="match status" value="1"/>
</dbReference>
<keyword evidence="1" id="KW-0732">Signal</keyword>
<evidence type="ECO:0000313" key="3">
    <source>
        <dbReference type="Proteomes" id="UP000238034"/>
    </source>
</evidence>
<dbReference type="Gene3D" id="1.50.10.20">
    <property type="match status" value="1"/>
</dbReference>
<dbReference type="EMBL" id="PVTH01000005">
    <property type="protein sequence ID" value="PRY52790.1"/>
    <property type="molecule type" value="Genomic_DNA"/>
</dbReference>
<name>A0A2T0U4H2_9SPHI</name>
<organism evidence="2 3">
    <name type="scientific">Arcticibacter pallidicorallinus</name>
    <dbReference type="NCBI Taxonomy" id="1259464"/>
    <lineage>
        <taxon>Bacteria</taxon>
        <taxon>Pseudomonadati</taxon>
        <taxon>Bacteroidota</taxon>
        <taxon>Sphingobacteriia</taxon>
        <taxon>Sphingobacteriales</taxon>
        <taxon>Sphingobacteriaceae</taxon>
        <taxon>Arcticibacter</taxon>
    </lineage>
</organism>
<keyword evidence="2" id="KW-0456">Lyase</keyword>
<protein>
    <submittedName>
        <fullName evidence="2">PelA/Pel-15E family pectate lyase</fullName>
    </submittedName>
</protein>
<dbReference type="AlphaFoldDB" id="A0A2T0U4H2"/>
<dbReference type="GO" id="GO:0016829">
    <property type="term" value="F:lyase activity"/>
    <property type="evidence" value="ECO:0007669"/>
    <property type="project" value="UniProtKB-KW"/>
</dbReference>
<feature type="chain" id="PRO_5015785521" evidence="1">
    <location>
        <begin position="29"/>
        <end position="348"/>
    </location>
</feature>
<proteinExistence type="predicted"/>
<sequence>MNWMNLPKFLSGTTFVLTFTLFIAQVAAQDLQADNMLLFQRKSGGWSKQYHGKAFSYNVQFSDSLKADIAIEARRDDANIDNHSTTKEIAHLIKAYHKFKNPKYLAAADNGIRFLLKAQYRNGGWPQYYPDHSGYRGQITFNDNAMANVMNLLQDVALRRNGMDVTDPALVAPSSDAVQRGLQCILQTQIRVNGQLAGWCQQYDEVTMQPAKARAYELPSISGSETVPLVKLLMSQPNPNKEIKDAIHGAVNWLKKSRISGYKVTTVSAPGTPKGIDRKLVADSSAPGIWARYYEIDTNKPFFCDRDGIKKYSIEEIGYERRVGYAWFGSWAASLLERDYPAWVKAEG</sequence>
<comment type="caution">
    <text evidence="2">The sequence shown here is derived from an EMBL/GenBank/DDBJ whole genome shotgun (WGS) entry which is preliminary data.</text>
</comment>
<feature type="signal peptide" evidence="1">
    <location>
        <begin position="1"/>
        <end position="28"/>
    </location>
</feature>
<dbReference type="InterPro" id="IPR012669">
    <property type="entry name" value="Pectate_lyase"/>
</dbReference>
<evidence type="ECO:0000313" key="2">
    <source>
        <dbReference type="EMBL" id="PRY52790.1"/>
    </source>
</evidence>
<dbReference type="Proteomes" id="UP000238034">
    <property type="component" value="Unassembled WGS sequence"/>
</dbReference>
<gene>
    <name evidence="2" type="ORF">B0I27_105259</name>
</gene>
<reference evidence="2 3" key="1">
    <citation type="submission" date="2018-03" db="EMBL/GenBank/DDBJ databases">
        <title>Genomic Encyclopedia of Type Strains, Phase III (KMG-III): the genomes of soil and plant-associated and newly described type strains.</title>
        <authorList>
            <person name="Whitman W."/>
        </authorList>
    </citation>
    <scope>NUCLEOTIDE SEQUENCE [LARGE SCALE GENOMIC DNA]</scope>
    <source>
        <strain evidence="2 3">CGMCC 1.9313</strain>
    </source>
</reference>
<dbReference type="OrthoDB" id="9804686at2"/>
<dbReference type="Pfam" id="PF09492">
    <property type="entry name" value="Pec_lyase"/>
    <property type="match status" value="1"/>
</dbReference>
<accession>A0A2T0U4H2</accession>